<dbReference type="AlphaFoldDB" id="A0A8X6WQV9"/>
<reference evidence="1" key="1">
    <citation type="submission" date="2020-08" db="EMBL/GenBank/DDBJ databases">
        <title>Multicomponent nature underlies the extraordinary mechanical properties of spider dragline silk.</title>
        <authorList>
            <person name="Kono N."/>
            <person name="Nakamura H."/>
            <person name="Mori M."/>
            <person name="Yoshida Y."/>
            <person name="Ohtoshi R."/>
            <person name="Malay A.D."/>
            <person name="Moran D.A.P."/>
            <person name="Tomita M."/>
            <person name="Numata K."/>
            <person name="Arakawa K."/>
        </authorList>
    </citation>
    <scope>NUCLEOTIDE SEQUENCE</scope>
</reference>
<evidence type="ECO:0000313" key="1">
    <source>
        <dbReference type="EMBL" id="GFY39668.1"/>
    </source>
</evidence>
<proteinExistence type="predicted"/>
<sequence>MTFDWKLFWRAHTENIVNRVSNRKTLLKRLAGSRWGCSNHTSYSTYKLLILPILIYCCEPLITASRSVTELLDRVQTQALRIITGAVKTTSIDAMLLTTENKPLKNIFQERALYYGKNYYDYPTASPF</sequence>
<protein>
    <submittedName>
        <fullName evidence="1">Uncharacterized protein</fullName>
    </submittedName>
</protein>
<name>A0A8X6WQV9_9ARAC</name>
<dbReference type="OrthoDB" id="6433419at2759"/>
<keyword evidence="2" id="KW-1185">Reference proteome</keyword>
<organism evidence="1 2">
    <name type="scientific">Trichonephila inaurata madagascariensis</name>
    <dbReference type="NCBI Taxonomy" id="2747483"/>
    <lineage>
        <taxon>Eukaryota</taxon>
        <taxon>Metazoa</taxon>
        <taxon>Ecdysozoa</taxon>
        <taxon>Arthropoda</taxon>
        <taxon>Chelicerata</taxon>
        <taxon>Arachnida</taxon>
        <taxon>Araneae</taxon>
        <taxon>Araneomorphae</taxon>
        <taxon>Entelegynae</taxon>
        <taxon>Araneoidea</taxon>
        <taxon>Nephilidae</taxon>
        <taxon>Trichonephila</taxon>
        <taxon>Trichonephila inaurata</taxon>
    </lineage>
</organism>
<evidence type="ECO:0000313" key="2">
    <source>
        <dbReference type="Proteomes" id="UP000886998"/>
    </source>
</evidence>
<dbReference type="Proteomes" id="UP000886998">
    <property type="component" value="Unassembled WGS sequence"/>
</dbReference>
<gene>
    <name evidence="1" type="primary">HNAJ_LOCUS5698</name>
    <name evidence="1" type="ORF">TNIN_96901</name>
</gene>
<accession>A0A8X6WQV9</accession>
<dbReference type="EMBL" id="BMAV01001491">
    <property type="protein sequence ID" value="GFY39668.1"/>
    <property type="molecule type" value="Genomic_DNA"/>
</dbReference>
<comment type="caution">
    <text evidence="1">The sequence shown here is derived from an EMBL/GenBank/DDBJ whole genome shotgun (WGS) entry which is preliminary data.</text>
</comment>